<sequence>MSIHALQREEIPFGCSLKPTSATVSKRQFRISAGGRFQLPKIIFPDNFGRCGNESPNYFVNCGKQTHSRGHHNYQMHFSWVDNTI</sequence>
<evidence type="ECO:0000313" key="1">
    <source>
        <dbReference type="EMBL" id="GIY27557.1"/>
    </source>
</evidence>
<keyword evidence="2" id="KW-1185">Reference proteome</keyword>
<comment type="caution">
    <text evidence="1">The sequence shown here is derived from an EMBL/GenBank/DDBJ whole genome shotgun (WGS) entry which is preliminary data.</text>
</comment>
<evidence type="ECO:0000313" key="2">
    <source>
        <dbReference type="Proteomes" id="UP001054837"/>
    </source>
</evidence>
<reference evidence="1 2" key="1">
    <citation type="submission" date="2021-06" db="EMBL/GenBank/DDBJ databases">
        <title>Caerostris darwini draft genome.</title>
        <authorList>
            <person name="Kono N."/>
            <person name="Arakawa K."/>
        </authorList>
    </citation>
    <scope>NUCLEOTIDE SEQUENCE [LARGE SCALE GENOMIC DNA]</scope>
</reference>
<dbReference type="EMBL" id="BPLQ01007064">
    <property type="protein sequence ID" value="GIY27557.1"/>
    <property type="molecule type" value="Genomic_DNA"/>
</dbReference>
<dbReference type="AlphaFoldDB" id="A0AAV4S4C4"/>
<accession>A0AAV4S4C4</accession>
<proteinExistence type="predicted"/>
<gene>
    <name evidence="1" type="ORF">CDAR_497331</name>
</gene>
<dbReference type="Proteomes" id="UP001054837">
    <property type="component" value="Unassembled WGS sequence"/>
</dbReference>
<protein>
    <submittedName>
        <fullName evidence="1">Uncharacterized protein</fullName>
    </submittedName>
</protein>
<organism evidence="1 2">
    <name type="scientific">Caerostris darwini</name>
    <dbReference type="NCBI Taxonomy" id="1538125"/>
    <lineage>
        <taxon>Eukaryota</taxon>
        <taxon>Metazoa</taxon>
        <taxon>Ecdysozoa</taxon>
        <taxon>Arthropoda</taxon>
        <taxon>Chelicerata</taxon>
        <taxon>Arachnida</taxon>
        <taxon>Araneae</taxon>
        <taxon>Araneomorphae</taxon>
        <taxon>Entelegynae</taxon>
        <taxon>Araneoidea</taxon>
        <taxon>Araneidae</taxon>
        <taxon>Caerostris</taxon>
    </lineage>
</organism>
<name>A0AAV4S4C4_9ARAC</name>